<dbReference type="Proteomes" id="UP000517916">
    <property type="component" value="Unassembled WGS sequence"/>
</dbReference>
<gene>
    <name evidence="1" type="ORF">BC739_007782</name>
</gene>
<keyword evidence="2" id="KW-1185">Reference proteome</keyword>
<reference evidence="1 2" key="1">
    <citation type="submission" date="2020-08" db="EMBL/GenBank/DDBJ databases">
        <title>Genomic Encyclopedia of Archaeal and Bacterial Type Strains, Phase II (KMG-II): from individual species to whole genera.</title>
        <authorList>
            <person name="Goeker M."/>
        </authorList>
    </citation>
    <scope>NUCLEOTIDE SEQUENCE [LARGE SCALE GENOMIC DNA]</scope>
    <source>
        <strain evidence="1 2">DSM 43850</strain>
    </source>
</reference>
<evidence type="ECO:0000313" key="1">
    <source>
        <dbReference type="EMBL" id="MBA8930535.1"/>
    </source>
</evidence>
<sequence>MTTPITPTTQHTLTELPRTGHQVASVYTVPAVAASFAADTGWQACWHIDVTLGHHTGDQVPIWIDANGELTSAPLAPDDAYARAELVLYGRYRLPRWPLNRWRD</sequence>
<dbReference type="RefSeq" id="WP_025357603.1">
    <property type="nucleotide sequence ID" value="NZ_BAAABQ010000008.1"/>
</dbReference>
<dbReference type="EMBL" id="JACJID010000007">
    <property type="protein sequence ID" value="MBA8930535.1"/>
    <property type="molecule type" value="Genomic_DNA"/>
</dbReference>
<proteinExistence type="predicted"/>
<comment type="caution">
    <text evidence="1">The sequence shown here is derived from an EMBL/GenBank/DDBJ whole genome shotgun (WGS) entry which is preliminary data.</text>
</comment>
<name>A0ABR6BUD3_9PSEU</name>
<protein>
    <submittedName>
        <fullName evidence="1">Uncharacterized protein</fullName>
    </submittedName>
</protein>
<organism evidence="1 2">
    <name type="scientific">Kutzneria viridogrisea</name>
    <dbReference type="NCBI Taxonomy" id="47990"/>
    <lineage>
        <taxon>Bacteria</taxon>
        <taxon>Bacillati</taxon>
        <taxon>Actinomycetota</taxon>
        <taxon>Actinomycetes</taxon>
        <taxon>Pseudonocardiales</taxon>
        <taxon>Pseudonocardiaceae</taxon>
        <taxon>Kutzneria</taxon>
    </lineage>
</organism>
<evidence type="ECO:0000313" key="2">
    <source>
        <dbReference type="Proteomes" id="UP000517916"/>
    </source>
</evidence>
<accession>A0ABR6BUD3</accession>